<accession>A0A645A888</accession>
<gene>
    <name evidence="1" type="ORF">SDC9_92648</name>
</gene>
<comment type="caution">
    <text evidence="1">The sequence shown here is derived from an EMBL/GenBank/DDBJ whole genome shotgun (WGS) entry which is preliminary data.</text>
</comment>
<dbReference type="AlphaFoldDB" id="A0A645A888"/>
<dbReference type="EMBL" id="VSSQ01011083">
    <property type="protein sequence ID" value="MPM45954.1"/>
    <property type="molecule type" value="Genomic_DNA"/>
</dbReference>
<sequence>MGEENREAIVKNETISPADKVPATTLLPPYHRMTTESTLEARSAQLPAIIAALEVVTSCLARSLCLIEAPAIKRFLRPKFLIVAIARRFSMR</sequence>
<protein>
    <submittedName>
        <fullName evidence="1">Uncharacterized protein</fullName>
    </submittedName>
</protein>
<name>A0A645A888_9ZZZZ</name>
<evidence type="ECO:0000313" key="1">
    <source>
        <dbReference type="EMBL" id="MPM45954.1"/>
    </source>
</evidence>
<proteinExistence type="predicted"/>
<reference evidence="1" key="1">
    <citation type="submission" date="2019-08" db="EMBL/GenBank/DDBJ databases">
        <authorList>
            <person name="Kucharzyk K."/>
            <person name="Murdoch R.W."/>
            <person name="Higgins S."/>
            <person name="Loffler F."/>
        </authorList>
    </citation>
    <scope>NUCLEOTIDE SEQUENCE</scope>
</reference>
<organism evidence="1">
    <name type="scientific">bioreactor metagenome</name>
    <dbReference type="NCBI Taxonomy" id="1076179"/>
    <lineage>
        <taxon>unclassified sequences</taxon>
        <taxon>metagenomes</taxon>
        <taxon>ecological metagenomes</taxon>
    </lineage>
</organism>